<evidence type="ECO:0000313" key="2">
    <source>
        <dbReference type="EMBL" id="TNN71604.1"/>
    </source>
</evidence>
<feature type="chain" id="PRO_5021348784" description="Secreted protein" evidence="1">
    <location>
        <begin position="25"/>
        <end position="79"/>
    </location>
</feature>
<keyword evidence="3" id="KW-1185">Reference proteome</keyword>
<reference evidence="2 3" key="1">
    <citation type="submission" date="2019-03" db="EMBL/GenBank/DDBJ databases">
        <title>First draft genome of Liparis tanakae, snailfish: a comprehensive survey of snailfish specific genes.</title>
        <authorList>
            <person name="Kim W."/>
            <person name="Song I."/>
            <person name="Jeong J.-H."/>
            <person name="Kim D."/>
            <person name="Kim S."/>
            <person name="Ryu S."/>
            <person name="Song J.Y."/>
            <person name="Lee S.K."/>
        </authorList>
    </citation>
    <scope>NUCLEOTIDE SEQUENCE [LARGE SCALE GENOMIC DNA]</scope>
    <source>
        <tissue evidence="2">Muscle</tissue>
    </source>
</reference>
<name>A0A4Z2I2R2_9TELE</name>
<dbReference type="AlphaFoldDB" id="A0A4Z2I2R2"/>
<protein>
    <recommendedName>
        <fullName evidence="4">Secreted protein</fullName>
    </recommendedName>
</protein>
<accession>A0A4Z2I2R2</accession>
<evidence type="ECO:0000256" key="1">
    <source>
        <dbReference type="SAM" id="SignalP"/>
    </source>
</evidence>
<comment type="caution">
    <text evidence="2">The sequence shown here is derived from an EMBL/GenBank/DDBJ whole genome shotgun (WGS) entry which is preliminary data.</text>
</comment>
<sequence>MGRKEAALELLFTAFIFMRPSLHAGCREDSGAYVGVFNSPPVDKAVMLYEPTRWTTMSCYLLVWSLPLGRVGPHWVELQ</sequence>
<dbReference type="EMBL" id="SRLO01000147">
    <property type="protein sequence ID" value="TNN71604.1"/>
    <property type="molecule type" value="Genomic_DNA"/>
</dbReference>
<evidence type="ECO:0008006" key="4">
    <source>
        <dbReference type="Google" id="ProtNLM"/>
    </source>
</evidence>
<keyword evidence="1" id="KW-0732">Signal</keyword>
<gene>
    <name evidence="2" type="ORF">EYF80_018129</name>
</gene>
<proteinExistence type="predicted"/>
<feature type="signal peptide" evidence="1">
    <location>
        <begin position="1"/>
        <end position="24"/>
    </location>
</feature>
<dbReference type="Proteomes" id="UP000314294">
    <property type="component" value="Unassembled WGS sequence"/>
</dbReference>
<organism evidence="2 3">
    <name type="scientific">Liparis tanakae</name>
    <name type="common">Tanaka's snailfish</name>
    <dbReference type="NCBI Taxonomy" id="230148"/>
    <lineage>
        <taxon>Eukaryota</taxon>
        <taxon>Metazoa</taxon>
        <taxon>Chordata</taxon>
        <taxon>Craniata</taxon>
        <taxon>Vertebrata</taxon>
        <taxon>Euteleostomi</taxon>
        <taxon>Actinopterygii</taxon>
        <taxon>Neopterygii</taxon>
        <taxon>Teleostei</taxon>
        <taxon>Neoteleostei</taxon>
        <taxon>Acanthomorphata</taxon>
        <taxon>Eupercaria</taxon>
        <taxon>Perciformes</taxon>
        <taxon>Cottioidei</taxon>
        <taxon>Cottales</taxon>
        <taxon>Liparidae</taxon>
        <taxon>Liparis</taxon>
    </lineage>
</organism>
<evidence type="ECO:0000313" key="3">
    <source>
        <dbReference type="Proteomes" id="UP000314294"/>
    </source>
</evidence>